<proteinExistence type="predicted"/>
<evidence type="ECO:0000256" key="6">
    <source>
        <dbReference type="ARBA" id="ARBA00023136"/>
    </source>
</evidence>
<accession>A0A0H5PWE1</accession>
<feature type="domain" description="ABC transporter" evidence="8">
    <location>
        <begin position="157"/>
        <end position="394"/>
    </location>
</feature>
<evidence type="ECO:0000259" key="9">
    <source>
        <dbReference type="PROSITE" id="PS50928"/>
    </source>
</evidence>
<evidence type="ECO:0000259" key="8">
    <source>
        <dbReference type="PROSITE" id="PS50893"/>
    </source>
</evidence>
<dbReference type="Pfam" id="PF08402">
    <property type="entry name" value="TOBE_2"/>
    <property type="match status" value="1"/>
</dbReference>
<evidence type="ECO:0000256" key="5">
    <source>
        <dbReference type="ARBA" id="ARBA00022989"/>
    </source>
</evidence>
<evidence type="ECO:0000256" key="4">
    <source>
        <dbReference type="ARBA" id="ARBA00022967"/>
    </source>
</evidence>
<keyword evidence="6 7" id="KW-0472">Membrane</keyword>
<dbReference type="InterPro" id="IPR000515">
    <property type="entry name" value="MetI-like"/>
</dbReference>
<evidence type="ECO:0000256" key="2">
    <source>
        <dbReference type="ARBA" id="ARBA00022475"/>
    </source>
</evidence>
<organism evidence="10">
    <name type="scientific">uncultured prokaryote</name>
    <dbReference type="NCBI Taxonomy" id="198431"/>
    <lineage>
        <taxon>unclassified sequences</taxon>
        <taxon>environmental samples</taxon>
    </lineage>
</organism>
<dbReference type="GO" id="GO:0016887">
    <property type="term" value="F:ATP hydrolysis activity"/>
    <property type="evidence" value="ECO:0007669"/>
    <property type="project" value="InterPro"/>
</dbReference>
<protein>
    <recommendedName>
        <fullName evidence="11">ABC transporter domain-containing protein</fullName>
    </recommendedName>
</protein>
<evidence type="ECO:0000313" key="10">
    <source>
        <dbReference type="EMBL" id="CRY94071.1"/>
    </source>
</evidence>
<dbReference type="GO" id="GO:0005524">
    <property type="term" value="F:ATP binding"/>
    <property type="evidence" value="ECO:0007669"/>
    <property type="project" value="InterPro"/>
</dbReference>
<dbReference type="PROSITE" id="PS50928">
    <property type="entry name" value="ABC_TM1"/>
    <property type="match status" value="1"/>
</dbReference>
<reference evidence="10" key="2">
    <citation type="submission" date="2015-07" db="EMBL/GenBank/DDBJ databases">
        <title>Plasmids, circular viruses and viroids from rat gut.</title>
        <authorList>
            <person name="Jorgensen T.J."/>
            <person name="Hansen M.A."/>
            <person name="Xu Z."/>
            <person name="Tabak M.A."/>
            <person name="Sorensen S.J."/>
            <person name="Hansen L.H."/>
        </authorList>
    </citation>
    <scope>NUCLEOTIDE SEQUENCE</scope>
    <source>
        <strain evidence="10">RGRH0145</strain>
    </source>
</reference>
<keyword evidence="3 7" id="KW-0812">Transmembrane</keyword>
<dbReference type="GO" id="GO:0016020">
    <property type="term" value="C:membrane"/>
    <property type="evidence" value="ECO:0007669"/>
    <property type="project" value="UniProtKB-SubCell"/>
</dbReference>
<feature type="transmembrane region" description="Helical" evidence="7">
    <location>
        <begin position="181"/>
        <end position="200"/>
    </location>
</feature>
<dbReference type="InterPro" id="IPR027417">
    <property type="entry name" value="P-loop_NTPase"/>
</dbReference>
<dbReference type="InterPro" id="IPR013611">
    <property type="entry name" value="Transp-assoc_OB_typ2"/>
</dbReference>
<feature type="transmembrane region" description="Helical" evidence="7">
    <location>
        <begin position="220"/>
        <end position="245"/>
    </location>
</feature>
<dbReference type="InterPro" id="IPR035906">
    <property type="entry name" value="MetI-like_sf"/>
</dbReference>
<comment type="subcellular location">
    <subcellularLocation>
        <location evidence="1">Membrane</location>
        <topology evidence="1">Multi-pass membrane protein</topology>
    </subcellularLocation>
</comment>
<dbReference type="PROSITE" id="PS50893">
    <property type="entry name" value="ABC_TRANSPORTER_2"/>
    <property type="match status" value="1"/>
</dbReference>
<dbReference type="Pfam" id="PF00005">
    <property type="entry name" value="ABC_tran"/>
    <property type="match status" value="1"/>
</dbReference>
<dbReference type="Gene3D" id="1.10.3720.10">
    <property type="entry name" value="MetI-like"/>
    <property type="match status" value="1"/>
</dbReference>
<dbReference type="InterPro" id="IPR017871">
    <property type="entry name" value="ABC_transporter-like_CS"/>
</dbReference>
<dbReference type="SUPFAM" id="SSF52540">
    <property type="entry name" value="P-loop containing nucleoside triphosphate hydrolases"/>
    <property type="match status" value="1"/>
</dbReference>
<dbReference type="InterPro" id="IPR008995">
    <property type="entry name" value="Mo/tungstate-bd_C_term_dom"/>
</dbReference>
<name>A0A0H5PWE1_9ZZZZ</name>
<sequence>MSKKFSITENGKEKSKVKKFFQKDFSQAIIFAVPMIFLAVFLLYPLVMTLLRAFWRPTEGLGFSGWSLEGFKQFFTSNLYMKSLKNSFIVSISVTVLTLLIGIPMGYFVARVKIPGKKLILSLGILPIIMPSFVGAYTWVILLGNKGIIRVFLNWLLGPLGITIPSIYGMFGMILCMTLTYYPFVFQLSYGAFASANSLLEESAMLMGAKGGRIMRTITLPLILPSLGAAALLVFVMVFQSFALYPHMSIFENVAYGLRVRKVPDDEVKRKVTEVMELVGLEEELKRNPSPTALSGGQQQRVAIARALVYDPDILLLDEPLANLDAKLRRYMRAEIRRIQKATNITTIFVTHDQEEAMAVGDRLAVLRKGIVEQIGSSDELYNAPRNAFVANFIGKMNFFEAESLGHDERGEIVEIKKSGARFCISSDRCRISPKKGDSVLIGGRPEHLTVSSTASEKCLKGSVHIIQHLGSFIRYEVDIDRDISPVTLEIDMDSLQKDIHEGDTVYVGFKEDRLSLFSPEGREL</sequence>
<feature type="transmembrane region" description="Helical" evidence="7">
    <location>
        <begin position="119"/>
        <end position="140"/>
    </location>
</feature>
<evidence type="ECO:0000256" key="7">
    <source>
        <dbReference type="SAM" id="Phobius"/>
    </source>
</evidence>
<dbReference type="AlphaFoldDB" id="A0A0H5PWE1"/>
<keyword evidence="2" id="KW-1003">Cell membrane</keyword>
<dbReference type="InterPro" id="IPR012340">
    <property type="entry name" value="NA-bd_OB-fold"/>
</dbReference>
<feature type="transmembrane region" description="Helical" evidence="7">
    <location>
        <begin position="88"/>
        <end position="107"/>
    </location>
</feature>
<dbReference type="PROSITE" id="PS00211">
    <property type="entry name" value="ABC_TRANSPORTER_1"/>
    <property type="match status" value="1"/>
</dbReference>
<evidence type="ECO:0000256" key="3">
    <source>
        <dbReference type="ARBA" id="ARBA00022692"/>
    </source>
</evidence>
<dbReference type="InterPro" id="IPR003439">
    <property type="entry name" value="ABC_transporter-like_ATP-bd"/>
</dbReference>
<dbReference type="SUPFAM" id="SSF161098">
    <property type="entry name" value="MetI-like"/>
    <property type="match status" value="1"/>
</dbReference>
<evidence type="ECO:0000256" key="1">
    <source>
        <dbReference type="ARBA" id="ARBA00004141"/>
    </source>
</evidence>
<reference evidence="10" key="1">
    <citation type="submission" date="2015-06" db="EMBL/GenBank/DDBJ databases">
        <authorList>
            <person name="Joergensen T."/>
        </authorList>
    </citation>
    <scope>NUCLEOTIDE SEQUENCE</scope>
    <source>
        <strain evidence="10">RGRH0145</strain>
    </source>
</reference>
<dbReference type="PANTHER" id="PTHR43875">
    <property type="entry name" value="MALTODEXTRIN IMPORT ATP-BINDING PROTEIN MSMX"/>
    <property type="match status" value="1"/>
</dbReference>
<keyword evidence="5 7" id="KW-1133">Transmembrane helix</keyword>
<dbReference type="Gene3D" id="2.40.50.140">
    <property type="entry name" value="Nucleic acid-binding proteins"/>
    <property type="match status" value="1"/>
</dbReference>
<evidence type="ECO:0008006" key="11">
    <source>
        <dbReference type="Google" id="ProtNLM"/>
    </source>
</evidence>
<dbReference type="Gene3D" id="2.40.50.100">
    <property type="match status" value="1"/>
</dbReference>
<feature type="transmembrane region" description="Helical" evidence="7">
    <location>
        <begin position="25"/>
        <end position="47"/>
    </location>
</feature>
<feature type="transmembrane region" description="Helical" evidence="7">
    <location>
        <begin position="152"/>
        <end position="175"/>
    </location>
</feature>
<dbReference type="EMBL" id="LN852835">
    <property type="protein sequence ID" value="CRY94071.1"/>
    <property type="molecule type" value="Genomic_DNA"/>
</dbReference>
<dbReference type="CDD" id="cd06261">
    <property type="entry name" value="TM_PBP2"/>
    <property type="match status" value="1"/>
</dbReference>
<dbReference type="PANTHER" id="PTHR43875:SF15">
    <property type="entry name" value="TREHALOSE IMPORT ATP-BINDING PROTEIN SUGC"/>
    <property type="match status" value="1"/>
</dbReference>
<dbReference type="SUPFAM" id="SSF50331">
    <property type="entry name" value="MOP-like"/>
    <property type="match status" value="1"/>
</dbReference>
<dbReference type="GO" id="GO:0022857">
    <property type="term" value="F:transmembrane transporter activity"/>
    <property type="evidence" value="ECO:0007669"/>
    <property type="project" value="InterPro"/>
</dbReference>
<keyword evidence="4" id="KW-1278">Translocase</keyword>
<dbReference type="InterPro" id="IPR047641">
    <property type="entry name" value="ABC_transpr_MalK/UgpC-like"/>
</dbReference>
<feature type="domain" description="ABC transmembrane type-1" evidence="9">
    <location>
        <begin position="84"/>
        <end position="287"/>
    </location>
</feature>
<dbReference type="Gene3D" id="3.40.50.300">
    <property type="entry name" value="P-loop containing nucleotide triphosphate hydrolases"/>
    <property type="match status" value="1"/>
</dbReference>